<keyword evidence="1" id="KW-1133">Transmembrane helix</keyword>
<name>A0A5E8CHV5_9ZZZZ</name>
<protein>
    <submittedName>
        <fullName evidence="2">Uncharacterized protein</fullName>
    </submittedName>
</protein>
<keyword evidence="1" id="KW-0812">Transmembrane</keyword>
<keyword evidence="1" id="KW-0472">Membrane</keyword>
<gene>
    <name evidence="2" type="ORF">CPAV1605_546</name>
</gene>
<reference evidence="2" key="1">
    <citation type="submission" date="2019-09" db="EMBL/GenBank/DDBJ databases">
        <authorList>
            <person name="Needham M D."/>
        </authorList>
    </citation>
    <scope>NUCLEOTIDE SEQUENCE</scope>
</reference>
<proteinExistence type="predicted"/>
<evidence type="ECO:0000313" key="2">
    <source>
        <dbReference type="EMBL" id="VVU94821.1"/>
    </source>
</evidence>
<sequence>MKYYINCYTWNDIIPTQYIWEETCGYYALRNGNLMYKILSNIKSCKSQKEYIKLISTSKYFPKLISSNQSIKDIKWYKSNFIEKKNNLSGNDIINLNNKCNPDTKLDLLYNSNNIKINLEIEEEINYFILYRKAFKVSTHWIPIILHKINNQINFHILDSFNTTWYGDKITSNIIRQIKNRNPSIHFVLKCKDKYTISVLNMIYQKVSSFILLFLIILFLVFVTLRS</sequence>
<accession>A0A5E8CHV5</accession>
<dbReference type="EMBL" id="CABVLZ010000002">
    <property type="protein sequence ID" value="VVU94821.1"/>
    <property type="molecule type" value="Genomic_DNA"/>
</dbReference>
<evidence type="ECO:0000256" key="1">
    <source>
        <dbReference type="SAM" id="Phobius"/>
    </source>
</evidence>
<feature type="transmembrane region" description="Helical" evidence="1">
    <location>
        <begin position="207"/>
        <end position="225"/>
    </location>
</feature>
<organism evidence="2">
    <name type="scientific">seawater metagenome</name>
    <dbReference type="NCBI Taxonomy" id="1561972"/>
    <lineage>
        <taxon>unclassified sequences</taxon>
        <taxon>metagenomes</taxon>
        <taxon>ecological metagenomes</taxon>
    </lineage>
</organism>
<dbReference type="AlphaFoldDB" id="A0A5E8CHV5"/>